<keyword evidence="9" id="KW-0472">Membrane</keyword>
<evidence type="ECO:0000256" key="7">
    <source>
        <dbReference type="ARBA" id="ARBA00022840"/>
    </source>
</evidence>
<dbReference type="PANTHER" id="PTHR24421">
    <property type="entry name" value="NITRATE/NITRITE SENSOR PROTEIN NARX-RELATED"/>
    <property type="match status" value="1"/>
</dbReference>
<evidence type="ECO:0000256" key="3">
    <source>
        <dbReference type="ARBA" id="ARBA00022553"/>
    </source>
</evidence>
<evidence type="ECO:0000313" key="12">
    <source>
        <dbReference type="Proteomes" id="UP000621454"/>
    </source>
</evidence>
<dbReference type="PANTHER" id="PTHR24421:SF10">
    <property type="entry name" value="NITRATE_NITRITE SENSOR PROTEIN NARQ"/>
    <property type="match status" value="1"/>
</dbReference>
<evidence type="ECO:0000256" key="2">
    <source>
        <dbReference type="ARBA" id="ARBA00012438"/>
    </source>
</evidence>
<keyword evidence="8" id="KW-0902">Two-component regulatory system</keyword>
<evidence type="ECO:0000256" key="6">
    <source>
        <dbReference type="ARBA" id="ARBA00022777"/>
    </source>
</evidence>
<evidence type="ECO:0000256" key="9">
    <source>
        <dbReference type="SAM" id="Phobius"/>
    </source>
</evidence>
<evidence type="ECO:0000259" key="10">
    <source>
        <dbReference type="Pfam" id="PF07730"/>
    </source>
</evidence>
<proteinExistence type="predicted"/>
<dbReference type="Gene3D" id="1.20.5.1930">
    <property type="match status" value="1"/>
</dbReference>
<dbReference type="GO" id="GO:0046983">
    <property type="term" value="F:protein dimerization activity"/>
    <property type="evidence" value="ECO:0007669"/>
    <property type="project" value="InterPro"/>
</dbReference>
<feature type="transmembrane region" description="Helical" evidence="9">
    <location>
        <begin position="63"/>
        <end position="79"/>
    </location>
</feature>
<evidence type="ECO:0000313" key="11">
    <source>
        <dbReference type="EMBL" id="GGB47513.1"/>
    </source>
</evidence>
<evidence type="ECO:0000256" key="5">
    <source>
        <dbReference type="ARBA" id="ARBA00022741"/>
    </source>
</evidence>
<dbReference type="EMBL" id="BMGC01000059">
    <property type="protein sequence ID" value="GGB47513.1"/>
    <property type="molecule type" value="Genomic_DNA"/>
</dbReference>
<keyword evidence="6 11" id="KW-0418">Kinase</keyword>
<evidence type="ECO:0000256" key="4">
    <source>
        <dbReference type="ARBA" id="ARBA00022679"/>
    </source>
</evidence>
<keyword evidence="4" id="KW-0808">Transferase</keyword>
<organism evidence="11 12">
    <name type="scientific">Gordonia jinhuaensis</name>
    <dbReference type="NCBI Taxonomy" id="1517702"/>
    <lineage>
        <taxon>Bacteria</taxon>
        <taxon>Bacillati</taxon>
        <taxon>Actinomycetota</taxon>
        <taxon>Actinomycetes</taxon>
        <taxon>Mycobacteriales</taxon>
        <taxon>Gordoniaceae</taxon>
        <taxon>Gordonia</taxon>
    </lineage>
</organism>
<name>A0A916TIY6_9ACTN</name>
<evidence type="ECO:0000256" key="1">
    <source>
        <dbReference type="ARBA" id="ARBA00000085"/>
    </source>
</evidence>
<keyword evidence="3" id="KW-0597">Phosphoprotein</keyword>
<comment type="caution">
    <text evidence="11">The sequence shown here is derived from an EMBL/GenBank/DDBJ whole genome shotgun (WGS) entry which is preliminary data.</text>
</comment>
<keyword evidence="7" id="KW-0067">ATP-binding</keyword>
<feature type="transmembrane region" description="Helical" evidence="9">
    <location>
        <begin position="32"/>
        <end position="51"/>
    </location>
</feature>
<dbReference type="InterPro" id="IPR036890">
    <property type="entry name" value="HATPase_C_sf"/>
</dbReference>
<dbReference type="GO" id="GO:0016020">
    <property type="term" value="C:membrane"/>
    <property type="evidence" value="ECO:0007669"/>
    <property type="project" value="InterPro"/>
</dbReference>
<dbReference type="Pfam" id="PF07730">
    <property type="entry name" value="HisKA_3"/>
    <property type="match status" value="1"/>
</dbReference>
<keyword evidence="12" id="KW-1185">Reference proteome</keyword>
<reference evidence="11" key="1">
    <citation type="journal article" date="2014" name="Int. J. Syst. Evol. Microbiol.">
        <title>Complete genome sequence of Corynebacterium casei LMG S-19264T (=DSM 44701T), isolated from a smear-ripened cheese.</title>
        <authorList>
            <consortium name="US DOE Joint Genome Institute (JGI-PGF)"/>
            <person name="Walter F."/>
            <person name="Albersmeier A."/>
            <person name="Kalinowski J."/>
            <person name="Ruckert C."/>
        </authorList>
    </citation>
    <scope>NUCLEOTIDE SEQUENCE</scope>
    <source>
        <strain evidence="11">CGMCC 1.12827</strain>
    </source>
</reference>
<sequence>MESRGDELIVRLVVSVAIVVSVIAEWHGGTPLWRLVVGTVASAVTVAALLVQSSRLSVDRRQMALVIVVATTVLGLAFSTDATLWIVYIGVGAAARFGLWTGYDSLLLDTLVVTPPMVALAVHSWWLAHGVWSTAFYLGVGVVVIGFVVVRRRQRDAAELAAAQSMVIEQERARAHVEHLQREVAAQIHDVLAHTLSGLIVTLQGAAVAAERDGASADVTARLDTAIGLARDGLAGARDAVETLTDSRAADTSTEQPLTQWTHDTIEQFTTVAGLDVTIVGTPESVPASWDRLTRSLIMEGLTNSMKHAAGAPVRLEFTPEAVGIVSLGDPASFVDLGHRSGGHGLAGLRERVEHHGGRLEYGPSAQGFVVTMRMSLR</sequence>
<feature type="domain" description="Signal transduction histidine kinase subgroup 3 dimerisation and phosphoacceptor" evidence="10">
    <location>
        <begin position="184"/>
        <end position="245"/>
    </location>
</feature>
<dbReference type="EC" id="2.7.13.3" evidence="2"/>
<keyword evidence="9" id="KW-1133">Transmembrane helix</keyword>
<dbReference type="InterPro" id="IPR050482">
    <property type="entry name" value="Sensor_HK_TwoCompSys"/>
</dbReference>
<dbReference type="GO" id="GO:0000155">
    <property type="term" value="F:phosphorelay sensor kinase activity"/>
    <property type="evidence" value="ECO:0007669"/>
    <property type="project" value="InterPro"/>
</dbReference>
<dbReference type="InterPro" id="IPR011712">
    <property type="entry name" value="Sig_transdc_His_kin_sub3_dim/P"/>
</dbReference>
<dbReference type="GO" id="GO:0005524">
    <property type="term" value="F:ATP binding"/>
    <property type="evidence" value="ECO:0007669"/>
    <property type="project" value="UniProtKB-KW"/>
</dbReference>
<dbReference type="RefSeq" id="WP_188588837.1">
    <property type="nucleotide sequence ID" value="NZ_BMGC01000059.1"/>
</dbReference>
<feature type="transmembrane region" description="Helical" evidence="9">
    <location>
        <begin position="134"/>
        <end position="150"/>
    </location>
</feature>
<evidence type="ECO:0000256" key="8">
    <source>
        <dbReference type="ARBA" id="ARBA00023012"/>
    </source>
</evidence>
<gene>
    <name evidence="11" type="ORF">GCM10011489_38420</name>
</gene>
<dbReference type="Proteomes" id="UP000621454">
    <property type="component" value="Unassembled WGS sequence"/>
</dbReference>
<comment type="catalytic activity">
    <reaction evidence="1">
        <text>ATP + protein L-histidine = ADP + protein N-phospho-L-histidine.</text>
        <dbReference type="EC" id="2.7.13.3"/>
    </reaction>
</comment>
<reference evidence="11" key="2">
    <citation type="submission" date="2020-09" db="EMBL/GenBank/DDBJ databases">
        <authorList>
            <person name="Sun Q."/>
            <person name="Zhou Y."/>
        </authorList>
    </citation>
    <scope>NUCLEOTIDE SEQUENCE</scope>
    <source>
        <strain evidence="11">CGMCC 1.12827</strain>
    </source>
</reference>
<keyword evidence="9" id="KW-0812">Transmembrane</keyword>
<dbReference type="CDD" id="cd16917">
    <property type="entry name" value="HATPase_UhpB-NarQ-NarX-like"/>
    <property type="match status" value="1"/>
</dbReference>
<protein>
    <recommendedName>
        <fullName evidence="2">histidine kinase</fullName>
        <ecNumber evidence="2">2.7.13.3</ecNumber>
    </recommendedName>
</protein>
<keyword evidence="5" id="KW-0547">Nucleotide-binding</keyword>
<accession>A0A916TIY6</accession>
<dbReference type="AlphaFoldDB" id="A0A916TIY6"/>
<feature type="transmembrane region" description="Helical" evidence="9">
    <location>
        <begin position="9"/>
        <end position="26"/>
    </location>
</feature>
<dbReference type="Gene3D" id="3.30.565.10">
    <property type="entry name" value="Histidine kinase-like ATPase, C-terminal domain"/>
    <property type="match status" value="1"/>
</dbReference>